<dbReference type="Proteomes" id="UP000007590">
    <property type="component" value="Chromosome"/>
</dbReference>
<dbReference type="SUPFAM" id="SSF52402">
    <property type="entry name" value="Adenine nucleotide alpha hydrolases-like"/>
    <property type="match status" value="2"/>
</dbReference>
<dbReference type="InterPro" id="IPR006015">
    <property type="entry name" value="Universal_stress_UspA"/>
</dbReference>
<dbReference type="CDD" id="cd00293">
    <property type="entry name" value="USP-like"/>
    <property type="match status" value="1"/>
</dbReference>
<proteinExistence type="inferred from homology"/>
<evidence type="ECO:0000256" key="1">
    <source>
        <dbReference type="ARBA" id="ARBA00008791"/>
    </source>
</evidence>
<reference evidence="3" key="1">
    <citation type="submission" date="2012-02" db="EMBL/GenBank/DDBJ databases">
        <title>The complete genome of Solitalea canadensis DSM 3403.</title>
        <authorList>
            <consortium name="US DOE Joint Genome Institute (JGI-PGF)"/>
            <person name="Lucas S."/>
            <person name="Copeland A."/>
            <person name="Lapidus A."/>
            <person name="Glavina del Rio T."/>
            <person name="Dalin E."/>
            <person name="Tice H."/>
            <person name="Bruce D."/>
            <person name="Goodwin L."/>
            <person name="Pitluck S."/>
            <person name="Peters L."/>
            <person name="Ovchinnikova G."/>
            <person name="Lu M."/>
            <person name="Kyrpides N."/>
            <person name="Mavromatis K."/>
            <person name="Ivanova N."/>
            <person name="Brettin T."/>
            <person name="Detter J.C."/>
            <person name="Han C."/>
            <person name="Larimer F."/>
            <person name="Land M."/>
            <person name="Hauser L."/>
            <person name="Markowitz V."/>
            <person name="Cheng J.-F."/>
            <person name="Hugenholtz P."/>
            <person name="Woyke T."/>
            <person name="Wu D."/>
            <person name="Spring S."/>
            <person name="Schroeder M."/>
            <person name="Kopitz M."/>
            <person name="Brambilla E."/>
            <person name="Klenk H.-P."/>
            <person name="Eisen J.A."/>
        </authorList>
    </citation>
    <scope>NUCLEOTIDE SEQUENCE</scope>
    <source>
        <strain evidence="3">DSM 3403</strain>
    </source>
</reference>
<dbReference type="AlphaFoldDB" id="H8KPH2"/>
<dbReference type="Gene3D" id="3.40.50.12370">
    <property type="match status" value="1"/>
</dbReference>
<dbReference type="PRINTS" id="PR01438">
    <property type="entry name" value="UNVRSLSTRESS"/>
</dbReference>
<gene>
    <name evidence="3" type="ordered locus">Solca_0751</name>
</gene>
<keyword evidence="4" id="KW-1185">Reference proteome</keyword>
<comment type="similarity">
    <text evidence="1">Belongs to the universal stress protein A family.</text>
</comment>
<dbReference type="PANTHER" id="PTHR46268">
    <property type="entry name" value="STRESS RESPONSE PROTEIN NHAX"/>
    <property type="match status" value="1"/>
</dbReference>
<accession>H8KPH2</accession>
<evidence type="ECO:0000259" key="2">
    <source>
        <dbReference type="Pfam" id="PF00582"/>
    </source>
</evidence>
<evidence type="ECO:0000313" key="4">
    <source>
        <dbReference type="Proteomes" id="UP000007590"/>
    </source>
</evidence>
<dbReference type="PANTHER" id="PTHR46268:SF6">
    <property type="entry name" value="UNIVERSAL STRESS PROTEIN UP12"/>
    <property type="match status" value="1"/>
</dbReference>
<dbReference type="EMBL" id="CP003349">
    <property type="protein sequence ID" value="AFD05870.1"/>
    <property type="molecule type" value="Genomic_DNA"/>
</dbReference>
<sequence length="269" mass="30170">MKRIIVATDFSAEAENATLYAINIAKKQGYELIIFSLYNLSIHALNARASTITMQDLLAIKRGRLEALMANLNKTHHIQTIPHFATGDFYEEINRCIEIYDADLLVMGMAKKSFEQDLLGNTTTSAIHKLKIPILSIPLEVKYQGIKHILFACDTANGMPNKALEGIMSFASTCGATVEIFNVMEKADAIKEKADLYDFDTITKDVIYYYRNIESTEVIKAIKQEVLDTSTDLLVMVPQKHGFWDSLMHRSKTRAMASGNNIPLLSIPM</sequence>
<dbReference type="RefSeq" id="WP_014679098.1">
    <property type="nucleotide sequence ID" value="NC_017770.1"/>
</dbReference>
<dbReference type="eggNOG" id="COG0589">
    <property type="taxonomic scope" value="Bacteria"/>
</dbReference>
<dbReference type="STRING" id="929556.Solca_0751"/>
<protein>
    <submittedName>
        <fullName evidence="3">Universal stress protein UspA-like protein</fullName>
    </submittedName>
</protein>
<evidence type="ECO:0000313" key="3">
    <source>
        <dbReference type="EMBL" id="AFD05870.1"/>
    </source>
</evidence>
<name>H8KPH2_SOLCM</name>
<organism evidence="3 4">
    <name type="scientific">Solitalea canadensis (strain ATCC 29591 / DSM 3403 / JCM 21819 / LMG 8368 / NBRC 15130 / NCIMB 12057 / USAM 9D)</name>
    <name type="common">Flexibacter canadensis</name>
    <dbReference type="NCBI Taxonomy" id="929556"/>
    <lineage>
        <taxon>Bacteria</taxon>
        <taxon>Pseudomonadati</taxon>
        <taxon>Bacteroidota</taxon>
        <taxon>Sphingobacteriia</taxon>
        <taxon>Sphingobacteriales</taxon>
        <taxon>Sphingobacteriaceae</taxon>
        <taxon>Solitalea</taxon>
    </lineage>
</organism>
<dbReference type="Pfam" id="PF00582">
    <property type="entry name" value="Usp"/>
    <property type="match status" value="1"/>
</dbReference>
<dbReference type="InterPro" id="IPR006016">
    <property type="entry name" value="UspA"/>
</dbReference>
<dbReference type="KEGG" id="scn:Solca_0751"/>
<dbReference type="HOGENOM" id="CLU_049301_2_4_10"/>
<dbReference type="OrthoDB" id="9788959at2"/>
<feature type="domain" description="UspA" evidence="2">
    <location>
        <begin position="1"/>
        <end position="136"/>
    </location>
</feature>